<organism evidence="1 2">
    <name type="scientific">Candidatus Portnoybacteria bacterium RIFCSPHIGHO2_01_FULL_40_12b</name>
    <dbReference type="NCBI Taxonomy" id="1801994"/>
    <lineage>
        <taxon>Bacteria</taxon>
        <taxon>Candidatus Portnoyibacteriota</taxon>
    </lineage>
</organism>
<sequence>MNNKKIFLIIGLIIIGYGSSGFGQDKFTAFRALAAESLPSLPPSQIPFLNVSIFEGDLIRAVGDIDVYIVKYVGSKKFKRLILSPSVFDSYGHLKWGNIKDIDESIVDSFAISDLVRAANDYKVYKLIPEGDAGQRLWIKTAEVFIEQGLDWDAVHQVNQVERDSYVDGPAIEK</sequence>
<reference evidence="1 2" key="1">
    <citation type="journal article" date="2016" name="Nat. Commun.">
        <title>Thousands of microbial genomes shed light on interconnected biogeochemical processes in an aquifer system.</title>
        <authorList>
            <person name="Anantharaman K."/>
            <person name="Brown C.T."/>
            <person name="Hug L.A."/>
            <person name="Sharon I."/>
            <person name="Castelle C.J."/>
            <person name="Probst A.J."/>
            <person name="Thomas B.C."/>
            <person name="Singh A."/>
            <person name="Wilkins M.J."/>
            <person name="Karaoz U."/>
            <person name="Brodie E.L."/>
            <person name="Williams K.H."/>
            <person name="Hubbard S.S."/>
            <person name="Banfield J.F."/>
        </authorList>
    </citation>
    <scope>NUCLEOTIDE SEQUENCE [LARGE SCALE GENOMIC DNA]</scope>
</reference>
<accession>A0A1G2FDF4</accession>
<comment type="caution">
    <text evidence="1">The sequence shown here is derived from an EMBL/GenBank/DDBJ whole genome shotgun (WGS) entry which is preliminary data.</text>
</comment>
<proteinExistence type="predicted"/>
<name>A0A1G2FDF4_9BACT</name>
<gene>
    <name evidence="1" type="ORF">A2815_00290</name>
</gene>
<dbReference type="Proteomes" id="UP000176974">
    <property type="component" value="Unassembled WGS sequence"/>
</dbReference>
<dbReference type="EMBL" id="MHMY01000006">
    <property type="protein sequence ID" value="OGZ35822.1"/>
    <property type="molecule type" value="Genomic_DNA"/>
</dbReference>
<evidence type="ECO:0000313" key="2">
    <source>
        <dbReference type="Proteomes" id="UP000176974"/>
    </source>
</evidence>
<protein>
    <submittedName>
        <fullName evidence="1">Uncharacterized protein</fullName>
    </submittedName>
</protein>
<dbReference type="AlphaFoldDB" id="A0A1G2FDF4"/>
<evidence type="ECO:0000313" key="1">
    <source>
        <dbReference type="EMBL" id="OGZ35822.1"/>
    </source>
</evidence>